<dbReference type="Pfam" id="PF25112">
    <property type="entry name" value="zf-AtTam37"/>
    <property type="match status" value="1"/>
</dbReference>
<gene>
    <name evidence="2" type="ORF">G4B88_011965</name>
</gene>
<sequence length="104" mass="11569">MIRNLLEKEGIDDKGNCEGIAVHSVQRISEGAISREKLPIEKENSFPYSFHFYSGEKATAECIADAMADNRAGLNHLPSIHRRFDLHVPLPSKDCPTCDETVSV</sequence>
<keyword evidence="3" id="KW-1185">Reference proteome</keyword>
<name>A0A7J6HF27_CANSA</name>
<accession>A0A7J6HF27</accession>
<evidence type="ECO:0000259" key="1">
    <source>
        <dbReference type="Pfam" id="PF25112"/>
    </source>
</evidence>
<dbReference type="PANTHER" id="PTHR36404:SF1">
    <property type="entry name" value="EMBRYO DEFECTIVE 2737"/>
    <property type="match status" value="1"/>
</dbReference>
<dbReference type="InterPro" id="IPR056892">
    <property type="entry name" value="Zf-AtTam37"/>
</dbReference>
<dbReference type="AlphaFoldDB" id="A0A7J6HF27"/>
<dbReference type="GO" id="GO:0009507">
    <property type="term" value="C:chloroplast"/>
    <property type="evidence" value="ECO:0007669"/>
    <property type="project" value="TreeGrafter"/>
</dbReference>
<proteinExistence type="predicted"/>
<dbReference type="Proteomes" id="UP000583929">
    <property type="component" value="Unassembled WGS sequence"/>
</dbReference>
<dbReference type="PANTHER" id="PTHR36404">
    <property type="entry name" value="EMBRYO DEFECTIVE 2737"/>
    <property type="match status" value="1"/>
</dbReference>
<reference evidence="2 3" key="1">
    <citation type="journal article" date="2020" name="bioRxiv">
        <title>Sequence and annotation of 42 cannabis genomes reveals extensive copy number variation in cannabinoid synthesis and pathogen resistance genes.</title>
        <authorList>
            <person name="Mckernan K.J."/>
            <person name="Helbert Y."/>
            <person name="Kane L.T."/>
            <person name="Ebling H."/>
            <person name="Zhang L."/>
            <person name="Liu B."/>
            <person name="Eaton Z."/>
            <person name="Mclaughlin S."/>
            <person name="Kingan S."/>
            <person name="Baybayan P."/>
            <person name="Concepcion G."/>
            <person name="Jordan M."/>
            <person name="Riva A."/>
            <person name="Barbazuk W."/>
            <person name="Harkins T."/>
        </authorList>
    </citation>
    <scope>NUCLEOTIDE SEQUENCE [LARGE SCALE GENOMIC DNA]</scope>
    <source>
        <strain evidence="3">cv. Jamaican Lion 4</strain>
        <tissue evidence="2">Leaf</tissue>
    </source>
</reference>
<comment type="caution">
    <text evidence="2">The sequence shown here is derived from an EMBL/GenBank/DDBJ whole genome shotgun (WGS) entry which is preliminary data.</text>
</comment>
<evidence type="ECO:0000313" key="3">
    <source>
        <dbReference type="Proteomes" id="UP000583929"/>
    </source>
</evidence>
<protein>
    <recommendedName>
        <fullName evidence="1">AtTam37 zinc finger domain-containing protein</fullName>
    </recommendedName>
</protein>
<organism evidence="2 3">
    <name type="scientific">Cannabis sativa</name>
    <name type="common">Hemp</name>
    <name type="synonym">Marijuana</name>
    <dbReference type="NCBI Taxonomy" id="3483"/>
    <lineage>
        <taxon>Eukaryota</taxon>
        <taxon>Viridiplantae</taxon>
        <taxon>Streptophyta</taxon>
        <taxon>Embryophyta</taxon>
        <taxon>Tracheophyta</taxon>
        <taxon>Spermatophyta</taxon>
        <taxon>Magnoliopsida</taxon>
        <taxon>eudicotyledons</taxon>
        <taxon>Gunneridae</taxon>
        <taxon>Pentapetalae</taxon>
        <taxon>rosids</taxon>
        <taxon>fabids</taxon>
        <taxon>Rosales</taxon>
        <taxon>Cannabaceae</taxon>
        <taxon>Cannabis</taxon>
    </lineage>
</organism>
<evidence type="ECO:0000313" key="2">
    <source>
        <dbReference type="EMBL" id="KAF4392970.1"/>
    </source>
</evidence>
<feature type="domain" description="AtTam37 zinc finger" evidence="1">
    <location>
        <begin position="50"/>
        <end position="101"/>
    </location>
</feature>
<dbReference type="EMBL" id="JAATIQ010000050">
    <property type="protein sequence ID" value="KAF4392970.1"/>
    <property type="molecule type" value="Genomic_DNA"/>
</dbReference>